<evidence type="ECO:0000256" key="5">
    <source>
        <dbReference type="ARBA" id="ARBA00023163"/>
    </source>
</evidence>
<keyword evidence="10" id="KW-1185">Reference proteome</keyword>
<dbReference type="InterPro" id="IPR007627">
    <property type="entry name" value="RNA_pol_sigma70_r2"/>
</dbReference>
<dbReference type="Proteomes" id="UP000295293">
    <property type="component" value="Unassembled WGS sequence"/>
</dbReference>
<comment type="similarity">
    <text evidence="1 6">Belongs to the sigma-70 factor family. ECF subfamily.</text>
</comment>
<keyword evidence="2 6" id="KW-0805">Transcription regulation</keyword>
<dbReference type="InterPro" id="IPR000838">
    <property type="entry name" value="RNA_pol_sigma70_ECF_CS"/>
</dbReference>
<evidence type="ECO:0000256" key="3">
    <source>
        <dbReference type="ARBA" id="ARBA00023082"/>
    </source>
</evidence>
<dbReference type="InterPro" id="IPR013249">
    <property type="entry name" value="RNA_pol_sigma70_r4_t2"/>
</dbReference>
<evidence type="ECO:0000259" key="8">
    <source>
        <dbReference type="Pfam" id="PF08281"/>
    </source>
</evidence>
<dbReference type="AlphaFoldDB" id="A0A4R6Z2M6"/>
<dbReference type="InterPro" id="IPR039425">
    <property type="entry name" value="RNA_pol_sigma-70-like"/>
</dbReference>
<reference evidence="9 10" key="1">
    <citation type="submission" date="2019-03" db="EMBL/GenBank/DDBJ databases">
        <title>Genomic Encyclopedia of Type Strains, Phase IV (KMG-IV): sequencing the most valuable type-strain genomes for metagenomic binning, comparative biology and taxonomic classification.</title>
        <authorList>
            <person name="Goeker M."/>
        </authorList>
    </citation>
    <scope>NUCLEOTIDE SEQUENCE [LARGE SCALE GENOMIC DNA]</scope>
    <source>
        <strain evidence="9 10">DSM 21667</strain>
    </source>
</reference>
<dbReference type="OrthoDB" id="9784272at2"/>
<organism evidence="9 10">
    <name type="scientific">Tahibacter aquaticus</name>
    <dbReference type="NCBI Taxonomy" id="520092"/>
    <lineage>
        <taxon>Bacteria</taxon>
        <taxon>Pseudomonadati</taxon>
        <taxon>Pseudomonadota</taxon>
        <taxon>Gammaproteobacteria</taxon>
        <taxon>Lysobacterales</taxon>
        <taxon>Rhodanobacteraceae</taxon>
        <taxon>Tahibacter</taxon>
    </lineage>
</organism>
<proteinExistence type="inferred from homology"/>
<keyword evidence="5 6" id="KW-0804">Transcription</keyword>
<evidence type="ECO:0000259" key="7">
    <source>
        <dbReference type="Pfam" id="PF04542"/>
    </source>
</evidence>
<dbReference type="InterPro" id="IPR036388">
    <property type="entry name" value="WH-like_DNA-bd_sf"/>
</dbReference>
<dbReference type="SUPFAM" id="SSF88659">
    <property type="entry name" value="Sigma3 and sigma4 domains of RNA polymerase sigma factors"/>
    <property type="match status" value="1"/>
</dbReference>
<dbReference type="GO" id="GO:0016987">
    <property type="term" value="F:sigma factor activity"/>
    <property type="evidence" value="ECO:0007669"/>
    <property type="project" value="UniProtKB-KW"/>
</dbReference>
<evidence type="ECO:0000256" key="1">
    <source>
        <dbReference type="ARBA" id="ARBA00010641"/>
    </source>
</evidence>
<dbReference type="Gene3D" id="1.10.1740.10">
    <property type="match status" value="1"/>
</dbReference>
<feature type="domain" description="RNA polymerase sigma factor 70 region 4 type 2" evidence="8">
    <location>
        <begin position="131"/>
        <end position="183"/>
    </location>
</feature>
<dbReference type="CDD" id="cd06171">
    <property type="entry name" value="Sigma70_r4"/>
    <property type="match status" value="1"/>
</dbReference>
<dbReference type="PROSITE" id="PS01063">
    <property type="entry name" value="SIGMA70_ECF"/>
    <property type="match status" value="1"/>
</dbReference>
<dbReference type="Gene3D" id="1.10.10.10">
    <property type="entry name" value="Winged helix-like DNA-binding domain superfamily/Winged helix DNA-binding domain"/>
    <property type="match status" value="1"/>
</dbReference>
<dbReference type="InterPro" id="IPR013324">
    <property type="entry name" value="RNA_pol_sigma_r3/r4-like"/>
</dbReference>
<dbReference type="PANTHER" id="PTHR43133:SF62">
    <property type="entry name" value="RNA POLYMERASE SIGMA FACTOR SIGZ"/>
    <property type="match status" value="1"/>
</dbReference>
<protein>
    <recommendedName>
        <fullName evidence="6">RNA polymerase sigma factor</fullName>
    </recommendedName>
</protein>
<dbReference type="GO" id="GO:0003677">
    <property type="term" value="F:DNA binding"/>
    <property type="evidence" value="ECO:0007669"/>
    <property type="project" value="UniProtKB-KW"/>
</dbReference>
<evidence type="ECO:0000313" key="9">
    <source>
        <dbReference type="EMBL" id="TDR45840.1"/>
    </source>
</evidence>
<gene>
    <name evidence="9" type="ORF">DFR29_104270</name>
</gene>
<dbReference type="Pfam" id="PF08281">
    <property type="entry name" value="Sigma70_r4_2"/>
    <property type="match status" value="1"/>
</dbReference>
<dbReference type="RefSeq" id="WP_133818201.1">
    <property type="nucleotide sequence ID" value="NZ_SNZH01000004.1"/>
</dbReference>
<dbReference type="PANTHER" id="PTHR43133">
    <property type="entry name" value="RNA POLYMERASE ECF-TYPE SIGMA FACTO"/>
    <property type="match status" value="1"/>
</dbReference>
<keyword evidence="3 6" id="KW-0731">Sigma factor</keyword>
<dbReference type="Pfam" id="PF04542">
    <property type="entry name" value="Sigma70_r2"/>
    <property type="match status" value="1"/>
</dbReference>
<dbReference type="InterPro" id="IPR013325">
    <property type="entry name" value="RNA_pol_sigma_r2"/>
</dbReference>
<accession>A0A4R6Z2M6</accession>
<evidence type="ECO:0000256" key="2">
    <source>
        <dbReference type="ARBA" id="ARBA00023015"/>
    </source>
</evidence>
<name>A0A4R6Z2M6_9GAMM</name>
<evidence type="ECO:0000256" key="6">
    <source>
        <dbReference type="RuleBase" id="RU000716"/>
    </source>
</evidence>
<evidence type="ECO:0000256" key="4">
    <source>
        <dbReference type="ARBA" id="ARBA00023125"/>
    </source>
</evidence>
<dbReference type="InterPro" id="IPR014284">
    <property type="entry name" value="RNA_pol_sigma-70_dom"/>
</dbReference>
<comment type="caution">
    <text evidence="9">The sequence shown here is derived from an EMBL/GenBank/DDBJ whole genome shotgun (WGS) entry which is preliminary data.</text>
</comment>
<feature type="domain" description="RNA polymerase sigma-70 region 2" evidence="7">
    <location>
        <begin position="33"/>
        <end position="98"/>
    </location>
</feature>
<dbReference type="GO" id="GO:0006352">
    <property type="term" value="P:DNA-templated transcription initiation"/>
    <property type="evidence" value="ECO:0007669"/>
    <property type="project" value="InterPro"/>
</dbReference>
<dbReference type="NCBIfam" id="TIGR02937">
    <property type="entry name" value="sigma70-ECF"/>
    <property type="match status" value="1"/>
</dbReference>
<sequence>MHASSLAQDSLAEQVDQLLVRVAQYDQAAFEALYRATAGLLLGICLRILKDRAEAEDVVQEVFVSVWAKAAQFDPQRAKGTTWIGSIARHRAIDRVRSLPAGISAPIELADTTADTAPSPPSIVENRAERVRLDECMEQLDGRRQSLIRTAFYEGATYDELAQRSGSPLGSVKSWIRRGLLQLKACLES</sequence>
<dbReference type="EMBL" id="SNZH01000004">
    <property type="protein sequence ID" value="TDR45840.1"/>
    <property type="molecule type" value="Genomic_DNA"/>
</dbReference>
<keyword evidence="4 6" id="KW-0238">DNA-binding</keyword>
<evidence type="ECO:0000313" key="10">
    <source>
        <dbReference type="Proteomes" id="UP000295293"/>
    </source>
</evidence>
<dbReference type="SUPFAM" id="SSF88946">
    <property type="entry name" value="Sigma2 domain of RNA polymerase sigma factors"/>
    <property type="match status" value="1"/>
</dbReference>